<feature type="domain" description="GFO/IDH/MocA-like oxidoreductase" evidence="1">
    <location>
        <begin position="2"/>
        <end position="109"/>
    </location>
</feature>
<accession>A0ABY6J2P1</accession>
<proteinExistence type="predicted"/>
<dbReference type="Proteomes" id="UP001162741">
    <property type="component" value="Chromosome"/>
</dbReference>
<evidence type="ECO:0000313" key="2">
    <source>
        <dbReference type="EMBL" id="UYQ92432.1"/>
    </source>
</evidence>
<organism evidence="2 3">
    <name type="scientific">Chitinophaga horti</name>
    <dbReference type="NCBI Taxonomy" id="2920382"/>
    <lineage>
        <taxon>Bacteria</taxon>
        <taxon>Pseudomonadati</taxon>
        <taxon>Bacteroidota</taxon>
        <taxon>Chitinophagia</taxon>
        <taxon>Chitinophagales</taxon>
        <taxon>Chitinophagaceae</taxon>
        <taxon>Chitinophaga</taxon>
    </lineage>
</organism>
<reference evidence="2" key="1">
    <citation type="submission" date="2022-10" db="EMBL/GenBank/DDBJ databases">
        <title>Chitinophaga sp. nov., isolated from soil.</title>
        <authorList>
            <person name="Jeon C.O."/>
        </authorList>
    </citation>
    <scope>NUCLEOTIDE SEQUENCE</scope>
    <source>
        <strain evidence="2">R8</strain>
    </source>
</reference>
<dbReference type="RefSeq" id="WP_264280698.1">
    <property type="nucleotide sequence ID" value="NZ_CP107006.1"/>
</dbReference>
<dbReference type="Pfam" id="PF22725">
    <property type="entry name" value="GFO_IDH_MocA_C3"/>
    <property type="match status" value="1"/>
</dbReference>
<dbReference type="SUPFAM" id="SSF55347">
    <property type="entry name" value="Glyceraldehyde-3-phosphate dehydrogenase-like, C-terminal domain"/>
    <property type="match status" value="1"/>
</dbReference>
<sequence>MVQLNCYWNRDERYYKPDSWHGRLDLDGGTLYTQFSHFIDILYWLFGDIENIQGRFRDFNHASLTDFEDSGIVSFDFVNGGVGCLNFSTSVWNKNLESSMTVIAENGSVKIGGQYMNEVEHCHVKDYVMPTLQATNPGNDYGAYKGSAQNHHYVIDNVVDVLKNRATITTNALEGLKVVDIIEKIYALNGVKK</sequence>
<gene>
    <name evidence="2" type="ORF">MKQ68_20320</name>
</gene>
<protein>
    <submittedName>
        <fullName evidence="2">Gfo/Idh/MocA family oxidoreductase</fullName>
    </submittedName>
</protein>
<dbReference type="InterPro" id="IPR052515">
    <property type="entry name" value="Gfo/Idh/MocA_Oxidoreductase"/>
</dbReference>
<dbReference type="EMBL" id="CP107006">
    <property type="protein sequence ID" value="UYQ92432.1"/>
    <property type="molecule type" value="Genomic_DNA"/>
</dbReference>
<dbReference type="Gene3D" id="3.30.360.10">
    <property type="entry name" value="Dihydrodipicolinate Reductase, domain 2"/>
    <property type="match status" value="1"/>
</dbReference>
<dbReference type="InterPro" id="IPR055170">
    <property type="entry name" value="GFO_IDH_MocA-like_dom"/>
</dbReference>
<keyword evidence="3" id="KW-1185">Reference proteome</keyword>
<dbReference type="Gene3D" id="3.40.50.720">
    <property type="entry name" value="NAD(P)-binding Rossmann-like Domain"/>
    <property type="match status" value="1"/>
</dbReference>
<dbReference type="PANTHER" id="PTHR43249:SF1">
    <property type="entry name" value="D-GLUCOSIDE 3-DEHYDROGENASE"/>
    <property type="match status" value="1"/>
</dbReference>
<evidence type="ECO:0000259" key="1">
    <source>
        <dbReference type="Pfam" id="PF22725"/>
    </source>
</evidence>
<evidence type="ECO:0000313" key="3">
    <source>
        <dbReference type="Proteomes" id="UP001162741"/>
    </source>
</evidence>
<dbReference type="PANTHER" id="PTHR43249">
    <property type="entry name" value="UDP-N-ACETYL-2-AMINO-2-DEOXY-D-GLUCURONATE OXIDASE"/>
    <property type="match status" value="1"/>
</dbReference>
<name>A0ABY6J2P1_9BACT</name>